<gene>
    <name evidence="2" type="ORF">R3P38DRAFT_243025</name>
</gene>
<comment type="caution">
    <text evidence="2">The sequence shown here is derived from an EMBL/GenBank/DDBJ whole genome shotgun (WGS) entry which is preliminary data.</text>
</comment>
<proteinExistence type="predicted"/>
<keyword evidence="3" id="KW-1185">Reference proteome</keyword>
<dbReference type="EMBL" id="JAWWNJ010000012">
    <property type="protein sequence ID" value="KAK7043416.1"/>
    <property type="molecule type" value="Genomic_DNA"/>
</dbReference>
<sequence>MDTCPLEDVLGASRSSSSSASTEPSTAGAIPPSVRRLSAGSIHRLRYPTSSRRAFVIDIDIVTGCSVARGGRWRRRSTLRTGVPLCREPKYVRRLTAIPTSRRSILHRRNCHAHLPYPRLVVEHPGYWITRGFGRGEWDVQSKELSGHCAVAISCPCIGCAQGFWFLEGRGGVARPVSVVPAVTAVLRGGDALSALFSCSLASLLLSYLPVPALAEAEGRWLGQEAADRLPWVDMRNGARGSKDSCGLDCNCGYSTIVRRSGPSHSMLLFFILLGWTCVMEKE</sequence>
<evidence type="ECO:0000256" key="1">
    <source>
        <dbReference type="SAM" id="MobiDB-lite"/>
    </source>
</evidence>
<accession>A0AAW0CYQ6</accession>
<evidence type="ECO:0000313" key="3">
    <source>
        <dbReference type="Proteomes" id="UP001362999"/>
    </source>
</evidence>
<evidence type="ECO:0000313" key="2">
    <source>
        <dbReference type="EMBL" id="KAK7043416.1"/>
    </source>
</evidence>
<dbReference type="AlphaFoldDB" id="A0AAW0CYQ6"/>
<feature type="compositionally biased region" description="Low complexity" evidence="1">
    <location>
        <begin position="11"/>
        <end position="29"/>
    </location>
</feature>
<feature type="region of interest" description="Disordered" evidence="1">
    <location>
        <begin position="1"/>
        <end position="33"/>
    </location>
</feature>
<reference evidence="2 3" key="1">
    <citation type="journal article" date="2024" name="J Genomics">
        <title>Draft genome sequencing and assembly of Favolaschia claudopus CIRM-BRFM 2984 isolated from oak limbs.</title>
        <authorList>
            <person name="Navarro D."/>
            <person name="Drula E."/>
            <person name="Chaduli D."/>
            <person name="Cazenave R."/>
            <person name="Ahrendt S."/>
            <person name="Wang J."/>
            <person name="Lipzen A."/>
            <person name="Daum C."/>
            <person name="Barry K."/>
            <person name="Grigoriev I.V."/>
            <person name="Favel A."/>
            <person name="Rosso M.N."/>
            <person name="Martin F."/>
        </authorList>
    </citation>
    <scope>NUCLEOTIDE SEQUENCE [LARGE SCALE GENOMIC DNA]</scope>
    <source>
        <strain evidence="2 3">CIRM-BRFM 2984</strain>
    </source>
</reference>
<organism evidence="2 3">
    <name type="scientific">Favolaschia claudopus</name>
    <dbReference type="NCBI Taxonomy" id="2862362"/>
    <lineage>
        <taxon>Eukaryota</taxon>
        <taxon>Fungi</taxon>
        <taxon>Dikarya</taxon>
        <taxon>Basidiomycota</taxon>
        <taxon>Agaricomycotina</taxon>
        <taxon>Agaricomycetes</taxon>
        <taxon>Agaricomycetidae</taxon>
        <taxon>Agaricales</taxon>
        <taxon>Marasmiineae</taxon>
        <taxon>Mycenaceae</taxon>
        <taxon>Favolaschia</taxon>
    </lineage>
</organism>
<dbReference type="Proteomes" id="UP001362999">
    <property type="component" value="Unassembled WGS sequence"/>
</dbReference>
<name>A0AAW0CYQ6_9AGAR</name>
<protein>
    <submittedName>
        <fullName evidence="2">Uncharacterized protein</fullName>
    </submittedName>
</protein>